<keyword evidence="1 3" id="KW-0597">Phosphoprotein</keyword>
<dbReference type="InterPro" id="IPR011006">
    <property type="entry name" value="CheY-like_superfamily"/>
</dbReference>
<feature type="modified residue" description="4-aspartylphosphate" evidence="3">
    <location>
        <position position="60"/>
    </location>
</feature>
<dbReference type="CDD" id="cd00156">
    <property type="entry name" value="REC"/>
    <property type="match status" value="1"/>
</dbReference>
<name>A0A0F0CNJ8_9BACT</name>
<dbReference type="EMBL" id="JYNY01000237">
    <property type="protein sequence ID" value="KJJ84903.1"/>
    <property type="molecule type" value="Genomic_DNA"/>
</dbReference>
<dbReference type="Gene3D" id="3.40.50.2300">
    <property type="match status" value="1"/>
</dbReference>
<dbReference type="SUPFAM" id="SSF52172">
    <property type="entry name" value="CheY-like"/>
    <property type="match status" value="1"/>
</dbReference>
<evidence type="ECO:0000313" key="5">
    <source>
        <dbReference type="EMBL" id="KJJ84903.1"/>
    </source>
</evidence>
<keyword evidence="2" id="KW-0902">Two-component regulatory system</keyword>
<dbReference type="PANTHER" id="PTHR44591">
    <property type="entry name" value="STRESS RESPONSE REGULATOR PROTEIN 1"/>
    <property type="match status" value="1"/>
</dbReference>
<dbReference type="GO" id="GO:0000160">
    <property type="term" value="P:phosphorelay signal transduction system"/>
    <property type="evidence" value="ECO:0007669"/>
    <property type="project" value="UniProtKB-KW"/>
</dbReference>
<accession>A0A0F0CNJ8</accession>
<proteinExistence type="predicted"/>
<dbReference type="Proteomes" id="UP000033428">
    <property type="component" value="Unassembled WGS sequence"/>
</dbReference>
<protein>
    <submittedName>
        <fullName evidence="5">Signal transduction response regulator, receiver region domain protein</fullName>
    </submittedName>
</protein>
<evidence type="ECO:0000256" key="1">
    <source>
        <dbReference type="ARBA" id="ARBA00022553"/>
    </source>
</evidence>
<evidence type="ECO:0000256" key="3">
    <source>
        <dbReference type="PROSITE-ProRule" id="PRU00169"/>
    </source>
</evidence>
<dbReference type="Pfam" id="PF00072">
    <property type="entry name" value="Response_reg"/>
    <property type="match status" value="1"/>
</dbReference>
<evidence type="ECO:0000256" key="2">
    <source>
        <dbReference type="ARBA" id="ARBA00023012"/>
    </source>
</evidence>
<dbReference type="InterPro" id="IPR050595">
    <property type="entry name" value="Bact_response_regulator"/>
</dbReference>
<comment type="caution">
    <text evidence="5">The sequence shown here is derived from an EMBL/GenBank/DDBJ whole genome shotgun (WGS) entry which is preliminary data.</text>
</comment>
<dbReference type="PROSITE" id="PS50110">
    <property type="entry name" value="RESPONSE_REGULATORY"/>
    <property type="match status" value="1"/>
</dbReference>
<gene>
    <name evidence="5" type="ORF">OMAG_001225</name>
</gene>
<keyword evidence="6" id="KW-1185">Reference proteome</keyword>
<dbReference type="AlphaFoldDB" id="A0A0F0CNJ8"/>
<dbReference type="PANTHER" id="PTHR44591:SF14">
    <property type="entry name" value="PROTEIN PILG"/>
    <property type="match status" value="1"/>
</dbReference>
<sequence>MGIEIPKQFKKIVIADDNRDIRKIISNLFVDLGHDVKVVEDGYALLGYLENNVPDVIILDLMMPRKGGIAIISTIKQISPFSCLIIYTGHSEYENTIYARKAEHFIVKGENINKLISAVEESS</sequence>
<reference evidence="5 6" key="1">
    <citation type="submission" date="2015-02" db="EMBL/GenBank/DDBJ databases">
        <title>Single-cell genomics of uncultivated deep-branching MTB reveals a conserved set of magnetosome genes.</title>
        <authorList>
            <person name="Kolinko S."/>
            <person name="Richter M."/>
            <person name="Glockner F.O."/>
            <person name="Brachmann A."/>
            <person name="Schuler D."/>
        </authorList>
    </citation>
    <scope>NUCLEOTIDE SEQUENCE [LARGE SCALE GENOMIC DNA]</scope>
    <source>
        <strain evidence="5">SKK-01</strain>
    </source>
</reference>
<dbReference type="SMART" id="SM00448">
    <property type="entry name" value="REC"/>
    <property type="match status" value="1"/>
</dbReference>
<organism evidence="5 6">
    <name type="scientific">Candidatus Omnitrophus magneticus</name>
    <dbReference type="NCBI Taxonomy" id="1609969"/>
    <lineage>
        <taxon>Bacteria</taxon>
        <taxon>Pseudomonadati</taxon>
        <taxon>Candidatus Omnitrophota</taxon>
        <taxon>Candidatus Omnitrophus</taxon>
    </lineage>
</organism>
<dbReference type="InterPro" id="IPR001789">
    <property type="entry name" value="Sig_transdc_resp-reg_receiver"/>
</dbReference>
<feature type="domain" description="Response regulatory" evidence="4">
    <location>
        <begin position="11"/>
        <end position="123"/>
    </location>
</feature>
<evidence type="ECO:0000259" key="4">
    <source>
        <dbReference type="PROSITE" id="PS50110"/>
    </source>
</evidence>
<evidence type="ECO:0000313" key="6">
    <source>
        <dbReference type="Proteomes" id="UP000033428"/>
    </source>
</evidence>